<reference evidence="6" key="1">
    <citation type="submission" date="2017-01" db="EMBL/GenBank/DDBJ databases">
        <authorList>
            <person name="Varghese N."/>
            <person name="Submissions S."/>
        </authorList>
    </citation>
    <scope>NUCLEOTIDE SEQUENCE [LARGE SCALE GENOMIC DNA]</scope>
    <source>
        <strain evidence="6">DSM 21054</strain>
    </source>
</reference>
<dbReference type="GO" id="GO:0003677">
    <property type="term" value="F:DNA binding"/>
    <property type="evidence" value="ECO:0007669"/>
    <property type="project" value="UniProtKB-KW"/>
</dbReference>
<keyword evidence="3" id="KW-0233">DNA recombination</keyword>
<dbReference type="Pfam" id="PF00589">
    <property type="entry name" value="Phage_integrase"/>
    <property type="match status" value="1"/>
</dbReference>
<dbReference type="STRING" id="477680.SAMN05421788_110202"/>
<dbReference type="Proteomes" id="UP000186917">
    <property type="component" value="Unassembled WGS sequence"/>
</dbReference>
<keyword evidence="6" id="KW-1185">Reference proteome</keyword>
<dbReference type="RefSeq" id="WP_076381776.1">
    <property type="nucleotide sequence ID" value="NZ_AP017422.1"/>
</dbReference>
<dbReference type="Pfam" id="PF13102">
    <property type="entry name" value="Phage_int_SAM_5"/>
    <property type="match status" value="1"/>
</dbReference>
<dbReference type="InterPro" id="IPR035386">
    <property type="entry name" value="Arm-DNA-bind_5"/>
</dbReference>
<evidence type="ECO:0000313" key="6">
    <source>
        <dbReference type="Proteomes" id="UP000186917"/>
    </source>
</evidence>
<dbReference type="EMBL" id="FTOR01000010">
    <property type="protein sequence ID" value="SIT31506.1"/>
    <property type="molecule type" value="Genomic_DNA"/>
</dbReference>
<dbReference type="InterPro" id="IPR025269">
    <property type="entry name" value="SAM-like_dom"/>
</dbReference>
<dbReference type="InterPro" id="IPR011010">
    <property type="entry name" value="DNA_brk_join_enz"/>
</dbReference>
<dbReference type="OrthoDB" id="1094492at2"/>
<dbReference type="Gene3D" id="1.10.443.10">
    <property type="entry name" value="Intergrase catalytic core"/>
    <property type="match status" value="1"/>
</dbReference>
<evidence type="ECO:0000259" key="4">
    <source>
        <dbReference type="PROSITE" id="PS51898"/>
    </source>
</evidence>
<dbReference type="GO" id="GO:0015074">
    <property type="term" value="P:DNA integration"/>
    <property type="evidence" value="ECO:0007669"/>
    <property type="project" value="InterPro"/>
</dbReference>
<evidence type="ECO:0000256" key="1">
    <source>
        <dbReference type="ARBA" id="ARBA00008857"/>
    </source>
</evidence>
<dbReference type="GO" id="GO:0006310">
    <property type="term" value="P:DNA recombination"/>
    <property type="evidence" value="ECO:0007669"/>
    <property type="project" value="UniProtKB-KW"/>
</dbReference>
<dbReference type="InterPro" id="IPR002104">
    <property type="entry name" value="Integrase_catalytic"/>
</dbReference>
<evidence type="ECO:0000313" key="5">
    <source>
        <dbReference type="EMBL" id="SIT31506.1"/>
    </source>
</evidence>
<dbReference type="PANTHER" id="PTHR30349">
    <property type="entry name" value="PHAGE INTEGRASE-RELATED"/>
    <property type="match status" value="1"/>
</dbReference>
<accession>A0A1N7R8N6</accession>
<feature type="domain" description="Tyr recombinase" evidence="4">
    <location>
        <begin position="251"/>
        <end position="444"/>
    </location>
</feature>
<evidence type="ECO:0000256" key="2">
    <source>
        <dbReference type="ARBA" id="ARBA00023125"/>
    </source>
</evidence>
<organism evidence="5 6">
    <name type="scientific">Filimonas lacunae</name>
    <dbReference type="NCBI Taxonomy" id="477680"/>
    <lineage>
        <taxon>Bacteria</taxon>
        <taxon>Pseudomonadati</taxon>
        <taxon>Bacteroidota</taxon>
        <taxon>Chitinophagia</taxon>
        <taxon>Chitinophagales</taxon>
        <taxon>Chitinophagaceae</taxon>
        <taxon>Filimonas</taxon>
    </lineage>
</organism>
<dbReference type="PROSITE" id="PS51898">
    <property type="entry name" value="TYR_RECOMBINASE"/>
    <property type="match status" value="1"/>
</dbReference>
<keyword evidence="2" id="KW-0238">DNA-binding</keyword>
<sequence length="463" mass="53694">MSATFKLFHEEGTTKKEDQQVDQKEKLRPIKLRVTFNRKPREYSTVHNVTAEDYDKLDKPHISDNLKKIKTAIRKIMLEAEDIAEQLEPFSHDAFERSFILNNPLFDQRKRKTRKDNQQKKGDDFSKHEKKFMILRTPGIDLKGTIGHSYLKFVKEKILDNKIGSALKYNYSFANIYNFKGNIQLTEITTEFVKEFERHKIKNNVRKSAVGSTLRHLRAVLLDAFDAGLLVQNKKTYPFGKKKYKIGEHTKKKQKLTEDEMNLFFNTATDCENETMARDFWFFFYFANGMNPRDVYFLKYGDISDEFIKFVRAKTEDTTETTTEIVAYLNDDMKAVIEKWGNKDKDPDNYVFPVLTPGLDATDIDTAVTKRTRLIRDWTKKIGKRLEIPLTITPQLARVQFASDMSAAGSTTSFIKGSLGHQKEATTEKYLASIGFDEVKKQANILQKFKKQNNKANSERTAA</sequence>
<protein>
    <submittedName>
        <fullName evidence="5">Site-specific recombinase XerD</fullName>
    </submittedName>
</protein>
<dbReference type="Pfam" id="PF17293">
    <property type="entry name" value="Arm-DNA-bind_5"/>
    <property type="match status" value="1"/>
</dbReference>
<name>A0A1N7R8N6_9BACT</name>
<gene>
    <name evidence="5" type="ORF">SAMN05421788_110202</name>
</gene>
<dbReference type="InterPro" id="IPR013762">
    <property type="entry name" value="Integrase-like_cat_sf"/>
</dbReference>
<proteinExistence type="inferred from homology"/>
<dbReference type="Gene3D" id="1.10.150.130">
    <property type="match status" value="1"/>
</dbReference>
<dbReference type="InterPro" id="IPR010998">
    <property type="entry name" value="Integrase_recombinase_N"/>
</dbReference>
<dbReference type="PANTHER" id="PTHR30349:SF64">
    <property type="entry name" value="PROPHAGE INTEGRASE INTD-RELATED"/>
    <property type="match status" value="1"/>
</dbReference>
<dbReference type="SUPFAM" id="SSF56349">
    <property type="entry name" value="DNA breaking-rejoining enzymes"/>
    <property type="match status" value="1"/>
</dbReference>
<dbReference type="InterPro" id="IPR050090">
    <property type="entry name" value="Tyrosine_recombinase_XerCD"/>
</dbReference>
<dbReference type="AlphaFoldDB" id="A0A1N7R8N6"/>
<comment type="similarity">
    <text evidence="1">Belongs to the 'phage' integrase family.</text>
</comment>
<evidence type="ECO:0000256" key="3">
    <source>
        <dbReference type="ARBA" id="ARBA00023172"/>
    </source>
</evidence>